<accession>A0A183GP43</accession>
<reference evidence="3" key="2">
    <citation type="submission" date="2019-09" db="UniProtKB">
        <authorList>
            <consortium name="WormBaseParasite"/>
        </authorList>
    </citation>
    <scope>IDENTIFICATION</scope>
</reference>
<dbReference type="Proteomes" id="UP000050761">
    <property type="component" value="Unassembled WGS sequence"/>
</dbReference>
<evidence type="ECO:0000313" key="2">
    <source>
        <dbReference type="Proteomes" id="UP000050761"/>
    </source>
</evidence>
<evidence type="ECO:0000313" key="1">
    <source>
        <dbReference type="EMBL" id="VDP45193.1"/>
    </source>
</evidence>
<name>A0A183GP43_HELPZ</name>
<reference evidence="1 2" key="1">
    <citation type="submission" date="2018-11" db="EMBL/GenBank/DDBJ databases">
        <authorList>
            <consortium name="Pathogen Informatics"/>
        </authorList>
    </citation>
    <scope>NUCLEOTIDE SEQUENCE [LARGE SCALE GENOMIC DNA]</scope>
</reference>
<proteinExistence type="predicted"/>
<evidence type="ECO:0000313" key="3">
    <source>
        <dbReference type="WBParaSite" id="HPBE_0002446301-mRNA-1"/>
    </source>
</evidence>
<dbReference type="WBParaSite" id="HPBE_0002446301-mRNA-1">
    <property type="protein sequence ID" value="HPBE_0002446301-mRNA-1"/>
    <property type="gene ID" value="HPBE_0002446301"/>
</dbReference>
<dbReference type="EMBL" id="UZAH01036385">
    <property type="protein sequence ID" value="VDP45193.1"/>
    <property type="molecule type" value="Genomic_DNA"/>
</dbReference>
<gene>
    <name evidence="1" type="ORF">HPBE_LOCUS24462</name>
</gene>
<sequence>MLKSQEYDASGNRMRFIAAVEVPVAESGSKDGKVNAFMYVAENAADTIILGTNVLLSLGYKLVREGADQCNSRSKSGCDDISVSHEKGYEVARRQYIPPGATKRVTLRAKGNLQESESQNEEVARISVHNASTEPVIVQKGEQIEELEKWNRYLSV</sequence>
<accession>A0A3P8HFR0</accession>
<dbReference type="AlphaFoldDB" id="A0A183GP43"/>
<protein>
    <submittedName>
        <fullName evidence="3">CN hydrolase domain-containing protein</fullName>
    </submittedName>
</protein>
<keyword evidence="2" id="KW-1185">Reference proteome</keyword>
<organism evidence="2 3">
    <name type="scientific">Heligmosomoides polygyrus</name>
    <name type="common">Parasitic roundworm</name>
    <dbReference type="NCBI Taxonomy" id="6339"/>
    <lineage>
        <taxon>Eukaryota</taxon>
        <taxon>Metazoa</taxon>
        <taxon>Ecdysozoa</taxon>
        <taxon>Nematoda</taxon>
        <taxon>Chromadorea</taxon>
        <taxon>Rhabditida</taxon>
        <taxon>Rhabditina</taxon>
        <taxon>Rhabditomorpha</taxon>
        <taxon>Strongyloidea</taxon>
        <taxon>Heligmosomidae</taxon>
        <taxon>Heligmosomoides</taxon>
    </lineage>
</organism>